<feature type="transmembrane region" description="Helical" evidence="7">
    <location>
        <begin position="82"/>
        <end position="105"/>
    </location>
</feature>
<name>A0A6C2UKV3_9BACT</name>
<evidence type="ECO:0000256" key="1">
    <source>
        <dbReference type="ARBA" id="ARBA00004651"/>
    </source>
</evidence>
<feature type="transmembrane region" description="Helical" evidence="7">
    <location>
        <begin position="148"/>
        <end position="179"/>
    </location>
</feature>
<dbReference type="GO" id="GO:0005886">
    <property type="term" value="C:plasma membrane"/>
    <property type="evidence" value="ECO:0007669"/>
    <property type="project" value="UniProtKB-SubCell"/>
</dbReference>
<dbReference type="InterPro" id="IPR052518">
    <property type="entry name" value="CHR_Transporter"/>
</dbReference>
<evidence type="ECO:0000256" key="2">
    <source>
        <dbReference type="ARBA" id="ARBA00005262"/>
    </source>
</evidence>
<dbReference type="EMBL" id="CAAHFH010000001">
    <property type="protein sequence ID" value="VGO20047.1"/>
    <property type="molecule type" value="Genomic_DNA"/>
</dbReference>
<dbReference type="PANTHER" id="PTHR43663">
    <property type="entry name" value="CHROMATE TRANSPORT PROTEIN-RELATED"/>
    <property type="match status" value="1"/>
</dbReference>
<proteinExistence type="inferred from homology"/>
<feature type="transmembrane region" description="Helical" evidence="7">
    <location>
        <begin position="117"/>
        <end position="136"/>
    </location>
</feature>
<feature type="transmembrane region" description="Helical" evidence="7">
    <location>
        <begin position="12"/>
        <end position="34"/>
    </location>
</feature>
<dbReference type="Proteomes" id="UP000346198">
    <property type="component" value="Unassembled WGS sequence"/>
</dbReference>
<comment type="similarity">
    <text evidence="2">Belongs to the chromate ion transporter (CHR) (TC 2.A.51) family.</text>
</comment>
<reference evidence="8 9" key="1">
    <citation type="submission" date="2019-04" db="EMBL/GenBank/DDBJ databases">
        <authorList>
            <person name="Van Vliet M D."/>
        </authorList>
    </citation>
    <scope>NUCLEOTIDE SEQUENCE [LARGE SCALE GENOMIC DNA]</scope>
    <source>
        <strain evidence="8 9">F21</strain>
    </source>
</reference>
<dbReference type="PANTHER" id="PTHR43663:SF2">
    <property type="entry name" value="CHROMATE TRANSPORT PROTEIN-RELATED"/>
    <property type="match status" value="1"/>
</dbReference>
<evidence type="ECO:0000256" key="4">
    <source>
        <dbReference type="ARBA" id="ARBA00022692"/>
    </source>
</evidence>
<dbReference type="InterPro" id="IPR003370">
    <property type="entry name" value="Chromate_transpt"/>
</dbReference>
<keyword evidence="3" id="KW-1003">Cell membrane</keyword>
<keyword evidence="5 7" id="KW-1133">Transmembrane helix</keyword>
<sequence length="185" mass="19437">MAEKSERPKLLELFCVFARVSAVTIGGGYVMFPLLKSEAVDSKGWITDEEMVDYYALGQSVPGIIAMNTAALIGYRKRGIPGAAASACGMAAPSLAVILLVAAFLTPYFEHPWVQKAFAGIRAAVVAMIVTAVWQVGRKSVDSITKGAIAVGAFLAIVGMHCSPVLMIVAGGLLGFLLFRKEAGA</sequence>
<dbReference type="GO" id="GO:0015109">
    <property type="term" value="F:chromate transmembrane transporter activity"/>
    <property type="evidence" value="ECO:0007669"/>
    <property type="project" value="InterPro"/>
</dbReference>
<evidence type="ECO:0000256" key="3">
    <source>
        <dbReference type="ARBA" id="ARBA00022475"/>
    </source>
</evidence>
<evidence type="ECO:0000256" key="5">
    <source>
        <dbReference type="ARBA" id="ARBA00022989"/>
    </source>
</evidence>
<keyword evidence="9" id="KW-1185">Reference proteome</keyword>
<organism evidence="8 9">
    <name type="scientific">Pontiella sulfatireligans</name>
    <dbReference type="NCBI Taxonomy" id="2750658"/>
    <lineage>
        <taxon>Bacteria</taxon>
        <taxon>Pseudomonadati</taxon>
        <taxon>Kiritimatiellota</taxon>
        <taxon>Kiritimatiellia</taxon>
        <taxon>Kiritimatiellales</taxon>
        <taxon>Pontiellaceae</taxon>
        <taxon>Pontiella</taxon>
    </lineage>
</organism>
<dbReference type="Pfam" id="PF02417">
    <property type="entry name" value="Chromate_transp"/>
    <property type="match status" value="1"/>
</dbReference>
<keyword evidence="4 7" id="KW-0812">Transmembrane</keyword>
<evidence type="ECO:0000313" key="8">
    <source>
        <dbReference type="EMBL" id="VGO20047.1"/>
    </source>
</evidence>
<evidence type="ECO:0000256" key="6">
    <source>
        <dbReference type="ARBA" id="ARBA00023136"/>
    </source>
</evidence>
<evidence type="ECO:0000256" key="7">
    <source>
        <dbReference type="SAM" id="Phobius"/>
    </source>
</evidence>
<gene>
    <name evidence="8" type="primary">chrA1</name>
    <name evidence="8" type="ORF">SCARR_02107</name>
</gene>
<accession>A0A6C2UKV3</accession>
<evidence type="ECO:0000313" key="9">
    <source>
        <dbReference type="Proteomes" id="UP000346198"/>
    </source>
</evidence>
<keyword evidence="6 7" id="KW-0472">Membrane</keyword>
<comment type="subcellular location">
    <subcellularLocation>
        <location evidence="1">Cell membrane</location>
        <topology evidence="1">Multi-pass membrane protein</topology>
    </subcellularLocation>
</comment>
<dbReference type="AlphaFoldDB" id="A0A6C2UKV3"/>
<dbReference type="RefSeq" id="WP_136061493.1">
    <property type="nucleotide sequence ID" value="NZ_CAAHFH010000001.1"/>
</dbReference>
<protein>
    <submittedName>
        <fullName evidence="8">Chromate transport protein</fullName>
    </submittedName>
</protein>